<dbReference type="InterPro" id="IPR000832">
    <property type="entry name" value="GPCR_2_secretin-like"/>
</dbReference>
<feature type="transmembrane region" description="Helical" evidence="6">
    <location>
        <begin position="226"/>
        <end position="251"/>
    </location>
</feature>
<name>A0A2T7PVN8_POMCA</name>
<dbReference type="PANTHER" id="PTHR45902:SF1">
    <property type="entry name" value="LATROPHILIN RECEPTOR-LIKE PROTEIN A"/>
    <property type="match status" value="1"/>
</dbReference>
<dbReference type="GO" id="GO:0016020">
    <property type="term" value="C:membrane"/>
    <property type="evidence" value="ECO:0007669"/>
    <property type="project" value="UniProtKB-SubCell"/>
</dbReference>
<gene>
    <name evidence="7" type="ORF">C0Q70_00086</name>
</gene>
<dbReference type="InterPro" id="IPR053231">
    <property type="entry name" value="GPCR_LN-TM7"/>
</dbReference>
<dbReference type="AlphaFoldDB" id="A0A2T7PVN8"/>
<evidence type="ECO:0008006" key="9">
    <source>
        <dbReference type="Google" id="ProtNLM"/>
    </source>
</evidence>
<comment type="caution">
    <text evidence="7">The sequence shown here is derived from an EMBL/GenBank/DDBJ whole genome shotgun (WGS) entry which is preliminary data.</text>
</comment>
<feature type="region of interest" description="Disordered" evidence="5">
    <location>
        <begin position="1"/>
        <end position="21"/>
    </location>
</feature>
<keyword evidence="3 6" id="KW-1133">Transmembrane helix</keyword>
<protein>
    <recommendedName>
        <fullName evidence="9">G-protein coupled receptors family 2 profile 2 domain-containing protein</fullName>
    </recommendedName>
</protein>
<dbReference type="Gene3D" id="1.20.1070.10">
    <property type="entry name" value="Rhodopsin 7-helix transmembrane proteins"/>
    <property type="match status" value="1"/>
</dbReference>
<evidence type="ECO:0000256" key="3">
    <source>
        <dbReference type="ARBA" id="ARBA00022989"/>
    </source>
</evidence>
<dbReference type="PANTHER" id="PTHR45902">
    <property type="entry name" value="LATROPHILIN RECEPTOR-LIKE PROTEIN A"/>
    <property type="match status" value="1"/>
</dbReference>
<dbReference type="OrthoDB" id="10051649at2759"/>
<dbReference type="Pfam" id="PF00002">
    <property type="entry name" value="7tm_2"/>
    <property type="match status" value="1"/>
</dbReference>
<accession>A0A2T7PVN8</accession>
<reference evidence="7 8" key="1">
    <citation type="submission" date="2018-04" db="EMBL/GenBank/DDBJ databases">
        <title>The genome of golden apple snail Pomacea canaliculata provides insight into stress tolerance and invasive adaptation.</title>
        <authorList>
            <person name="Liu C."/>
            <person name="Liu B."/>
            <person name="Ren Y."/>
            <person name="Zhang Y."/>
            <person name="Wang H."/>
            <person name="Li S."/>
            <person name="Jiang F."/>
            <person name="Yin L."/>
            <person name="Zhang G."/>
            <person name="Qian W."/>
            <person name="Fan W."/>
        </authorList>
    </citation>
    <scope>NUCLEOTIDE SEQUENCE [LARGE SCALE GENOMIC DNA]</scope>
    <source>
        <strain evidence="7">SZHN2017</strain>
        <tissue evidence="7">Muscle</tissue>
    </source>
</reference>
<evidence type="ECO:0000313" key="7">
    <source>
        <dbReference type="EMBL" id="PVD37495.1"/>
    </source>
</evidence>
<evidence type="ECO:0000256" key="6">
    <source>
        <dbReference type="SAM" id="Phobius"/>
    </source>
</evidence>
<keyword evidence="4 6" id="KW-0472">Membrane</keyword>
<organism evidence="7 8">
    <name type="scientific">Pomacea canaliculata</name>
    <name type="common">Golden apple snail</name>
    <dbReference type="NCBI Taxonomy" id="400727"/>
    <lineage>
        <taxon>Eukaryota</taxon>
        <taxon>Metazoa</taxon>
        <taxon>Spiralia</taxon>
        <taxon>Lophotrochozoa</taxon>
        <taxon>Mollusca</taxon>
        <taxon>Gastropoda</taxon>
        <taxon>Caenogastropoda</taxon>
        <taxon>Architaenioglossa</taxon>
        <taxon>Ampullarioidea</taxon>
        <taxon>Ampullariidae</taxon>
        <taxon>Pomacea</taxon>
    </lineage>
</organism>
<sequence length="380" mass="41451">MEGKRFSSAGRVSQPDLPGRQVVGRGEQHVQHGLANIRGLIYKLNINLVPTTELALNTSRKESFGGAGQVLPAVATPPVLDRHPHVYSLRGPHIRCLRLTSGTAHAAGAKRDGHVRRSLRRAGGADAGVKPSDLWSVVPGPGDISSRGLAERLLLDGRVFHAHVPGVLCQNSPRVQVADLENTQNIAVSIALPAVVVALVVAVSYVQSKGESIGYSSESCFLSSQLLVGTAMVLPLSVIVVLNLVLFLLTLRRIHEVKKLKPHSDSRQETHQHVWVCARLSMLTGVMWTLSLLSEGLDLDWLRGLSILANGGQGVLLLMSYVTTRRVRICCTHVLDTIVTSRRTHSRQPTNSRQPLCLLFTTWSKNRSLKSIFRLLFGHP</sequence>
<feature type="transmembrane region" description="Helical" evidence="6">
    <location>
        <begin position="186"/>
        <end position="206"/>
    </location>
</feature>
<dbReference type="GO" id="GO:0004930">
    <property type="term" value="F:G protein-coupled receptor activity"/>
    <property type="evidence" value="ECO:0007669"/>
    <property type="project" value="InterPro"/>
</dbReference>
<keyword evidence="2 6" id="KW-0812">Transmembrane</keyword>
<dbReference type="EMBL" id="PZQS01000001">
    <property type="protein sequence ID" value="PVD37495.1"/>
    <property type="molecule type" value="Genomic_DNA"/>
</dbReference>
<evidence type="ECO:0000256" key="4">
    <source>
        <dbReference type="ARBA" id="ARBA00023136"/>
    </source>
</evidence>
<feature type="transmembrane region" description="Helical" evidence="6">
    <location>
        <begin position="272"/>
        <end position="290"/>
    </location>
</feature>
<comment type="subcellular location">
    <subcellularLocation>
        <location evidence="1">Membrane</location>
        <topology evidence="1">Multi-pass membrane protein</topology>
    </subcellularLocation>
</comment>
<proteinExistence type="predicted"/>
<feature type="transmembrane region" description="Helical" evidence="6">
    <location>
        <begin position="302"/>
        <end position="322"/>
    </location>
</feature>
<dbReference type="Proteomes" id="UP000245119">
    <property type="component" value="Linkage Group LG1"/>
</dbReference>
<keyword evidence="8" id="KW-1185">Reference proteome</keyword>
<evidence type="ECO:0000256" key="5">
    <source>
        <dbReference type="SAM" id="MobiDB-lite"/>
    </source>
</evidence>
<evidence type="ECO:0000313" key="8">
    <source>
        <dbReference type="Proteomes" id="UP000245119"/>
    </source>
</evidence>
<evidence type="ECO:0000256" key="1">
    <source>
        <dbReference type="ARBA" id="ARBA00004141"/>
    </source>
</evidence>
<evidence type="ECO:0000256" key="2">
    <source>
        <dbReference type="ARBA" id="ARBA00022692"/>
    </source>
</evidence>